<name>A0A0D0DFX3_9AGAM</name>
<feature type="transmembrane region" description="Helical" evidence="2">
    <location>
        <begin position="377"/>
        <end position="398"/>
    </location>
</feature>
<reference evidence="3 4" key="1">
    <citation type="submission" date="2014-04" db="EMBL/GenBank/DDBJ databases">
        <authorList>
            <consortium name="DOE Joint Genome Institute"/>
            <person name="Kuo A."/>
            <person name="Kohler A."/>
            <person name="Jargeat P."/>
            <person name="Nagy L.G."/>
            <person name="Floudas D."/>
            <person name="Copeland A."/>
            <person name="Barry K.W."/>
            <person name="Cichocki N."/>
            <person name="Veneault-Fourrey C."/>
            <person name="LaButti K."/>
            <person name="Lindquist E.A."/>
            <person name="Lipzen A."/>
            <person name="Lundell T."/>
            <person name="Morin E."/>
            <person name="Murat C."/>
            <person name="Sun H."/>
            <person name="Tunlid A."/>
            <person name="Henrissat B."/>
            <person name="Grigoriev I.V."/>
            <person name="Hibbett D.S."/>
            <person name="Martin F."/>
            <person name="Nordberg H.P."/>
            <person name="Cantor M.N."/>
            <person name="Hua S.X."/>
        </authorList>
    </citation>
    <scope>NUCLEOTIDE SEQUENCE [LARGE SCALE GENOMIC DNA]</scope>
    <source>
        <strain evidence="3 4">Ve08.2h10</strain>
    </source>
</reference>
<evidence type="ECO:0000256" key="1">
    <source>
        <dbReference type="SAM" id="MobiDB-lite"/>
    </source>
</evidence>
<organism evidence="3 4">
    <name type="scientific">Paxillus rubicundulus Ve08.2h10</name>
    <dbReference type="NCBI Taxonomy" id="930991"/>
    <lineage>
        <taxon>Eukaryota</taxon>
        <taxon>Fungi</taxon>
        <taxon>Dikarya</taxon>
        <taxon>Basidiomycota</taxon>
        <taxon>Agaricomycotina</taxon>
        <taxon>Agaricomycetes</taxon>
        <taxon>Agaricomycetidae</taxon>
        <taxon>Boletales</taxon>
        <taxon>Paxilineae</taxon>
        <taxon>Paxillaceae</taxon>
        <taxon>Paxillus</taxon>
    </lineage>
</organism>
<keyword evidence="2" id="KW-1133">Transmembrane helix</keyword>
<gene>
    <name evidence="3" type="ORF">PAXRUDRAFT_28263</name>
</gene>
<dbReference type="HOGENOM" id="CLU_665805_0_0_1"/>
<keyword evidence="2" id="KW-0812">Transmembrane</keyword>
<sequence>MGKDEMGLEGNIKDGASKSDASLLQSNASPSQSNALCLTHGGSQLQVHHNIQDWANPLLAPLLHPPDIAQTASIQPLFPLFGSYQGLALSMFNTNSGYSNPYNMAGSFSNAGAGIYNYANVGTPFTQNGGMFSFPDPMQGAGTQSTSDQWNLDGLNFSSIDYPPLSSEHLTAHISSMGDDELGSVMDEPRLLAPPPMSPPEEHPASPQIPKARASAQNTRPKPRHDVGSEQATPSVSTDMHLPKKALPKKASSQTVPINNGNPPKATSKAPMALAPKVTPKELEAPSKKVTTKGVHSKTTTPPKDAPPLKHTAHAKKITPPKMTAHATKLTPLRPMTCSQIKYLSKESIRGRWAQQKESCWESDKEEKGQVTSLGDIWSIFLSASLALYLIVSGYYIALSSGMRDLGTCGNFT</sequence>
<dbReference type="InParanoid" id="A0A0D0DFX3"/>
<protein>
    <submittedName>
        <fullName evidence="3">Uncharacterized protein</fullName>
    </submittedName>
</protein>
<dbReference type="AlphaFoldDB" id="A0A0D0DFX3"/>
<reference evidence="4" key="2">
    <citation type="submission" date="2015-01" db="EMBL/GenBank/DDBJ databases">
        <title>Evolutionary Origins and Diversification of the Mycorrhizal Mutualists.</title>
        <authorList>
            <consortium name="DOE Joint Genome Institute"/>
            <consortium name="Mycorrhizal Genomics Consortium"/>
            <person name="Kohler A."/>
            <person name="Kuo A."/>
            <person name="Nagy L.G."/>
            <person name="Floudas D."/>
            <person name="Copeland A."/>
            <person name="Barry K.W."/>
            <person name="Cichocki N."/>
            <person name="Veneault-Fourrey C."/>
            <person name="LaButti K."/>
            <person name="Lindquist E.A."/>
            <person name="Lipzen A."/>
            <person name="Lundell T."/>
            <person name="Morin E."/>
            <person name="Murat C."/>
            <person name="Riley R."/>
            <person name="Ohm R."/>
            <person name="Sun H."/>
            <person name="Tunlid A."/>
            <person name="Henrissat B."/>
            <person name="Grigoriev I.V."/>
            <person name="Hibbett D.S."/>
            <person name="Martin F."/>
        </authorList>
    </citation>
    <scope>NUCLEOTIDE SEQUENCE [LARGE SCALE GENOMIC DNA]</scope>
    <source>
        <strain evidence="4">Ve08.2h10</strain>
    </source>
</reference>
<feature type="region of interest" description="Disordered" evidence="1">
    <location>
        <begin position="179"/>
        <end position="310"/>
    </location>
</feature>
<feature type="region of interest" description="Disordered" evidence="1">
    <location>
        <begin position="1"/>
        <end position="27"/>
    </location>
</feature>
<keyword evidence="4" id="KW-1185">Reference proteome</keyword>
<evidence type="ECO:0000313" key="3">
    <source>
        <dbReference type="EMBL" id="KIK80034.1"/>
    </source>
</evidence>
<dbReference type="EMBL" id="KN826119">
    <property type="protein sequence ID" value="KIK80034.1"/>
    <property type="molecule type" value="Genomic_DNA"/>
</dbReference>
<feature type="compositionally biased region" description="Polar residues" evidence="1">
    <location>
        <begin position="251"/>
        <end position="262"/>
    </location>
</feature>
<proteinExistence type="predicted"/>
<keyword evidence="2" id="KW-0472">Membrane</keyword>
<evidence type="ECO:0000313" key="4">
    <source>
        <dbReference type="Proteomes" id="UP000054538"/>
    </source>
</evidence>
<accession>A0A0D0DFX3</accession>
<feature type="compositionally biased region" description="Basic and acidic residues" evidence="1">
    <location>
        <begin position="1"/>
        <end position="17"/>
    </location>
</feature>
<evidence type="ECO:0000256" key="2">
    <source>
        <dbReference type="SAM" id="Phobius"/>
    </source>
</evidence>
<dbReference type="Proteomes" id="UP000054538">
    <property type="component" value="Unassembled WGS sequence"/>
</dbReference>